<keyword evidence="2 3" id="KW-0413">Isomerase</keyword>
<dbReference type="AlphaFoldDB" id="A0A149RNT9"/>
<dbReference type="Proteomes" id="UP000075526">
    <property type="component" value="Unassembled WGS sequence"/>
</dbReference>
<dbReference type="GO" id="GO:0016853">
    <property type="term" value="F:isomerase activity"/>
    <property type="evidence" value="ECO:0007669"/>
    <property type="project" value="UniProtKB-KW"/>
</dbReference>
<evidence type="ECO:0000256" key="1">
    <source>
        <dbReference type="ARBA" id="ARBA00008558"/>
    </source>
</evidence>
<proteinExistence type="inferred from homology"/>
<protein>
    <submittedName>
        <fullName evidence="3">Mannose-6-phosphate isomerase</fullName>
    </submittedName>
</protein>
<organism evidence="3 4">
    <name type="scientific">Acetobacter malorum</name>
    <dbReference type="NCBI Taxonomy" id="178901"/>
    <lineage>
        <taxon>Bacteria</taxon>
        <taxon>Pseudomonadati</taxon>
        <taxon>Pseudomonadota</taxon>
        <taxon>Alphaproteobacteria</taxon>
        <taxon>Acetobacterales</taxon>
        <taxon>Acetobacteraceae</taxon>
        <taxon>Acetobacter</taxon>
    </lineage>
</organism>
<dbReference type="Gene3D" id="1.50.10.10">
    <property type="match status" value="1"/>
</dbReference>
<dbReference type="SUPFAM" id="SSF48208">
    <property type="entry name" value="Six-hairpin glycosidases"/>
    <property type="match status" value="1"/>
</dbReference>
<dbReference type="PATRIC" id="fig|178901.13.peg.3080"/>
<evidence type="ECO:0000313" key="4">
    <source>
        <dbReference type="Proteomes" id="UP000075526"/>
    </source>
</evidence>
<dbReference type="RefSeq" id="WP_061508182.1">
    <property type="nucleotide sequence ID" value="NZ_LHZF01000162.1"/>
</dbReference>
<comment type="caution">
    <text evidence="3">The sequence shown here is derived from an EMBL/GenBank/DDBJ whole genome shotgun (WGS) entry which is preliminary data.</text>
</comment>
<evidence type="ECO:0000313" key="3">
    <source>
        <dbReference type="EMBL" id="KXV15943.1"/>
    </source>
</evidence>
<name>A0A149RNT9_9PROT</name>
<reference evidence="3 4" key="1">
    <citation type="submission" date="2015-06" db="EMBL/GenBank/DDBJ databases">
        <title>Improved classification and identification of acetic acid bacteria using matrix-assisted laser desorption/ionization time-of-flight mass spectrometry; Gluconobacter nephelii and Gluconobacter uchimurae are later heterotypic synonyms of Gluconobacter japonicus and Gluconobacter oxydans, respectively.</title>
        <authorList>
            <person name="Li L."/>
            <person name="Cleenwerck I."/>
            <person name="De Vuyst L."/>
            <person name="Vandamme P."/>
        </authorList>
    </citation>
    <scope>NUCLEOTIDE SEQUENCE [LARGE SCALE GENOMIC DNA]</scope>
    <source>
        <strain evidence="3 4">LMG 1552</strain>
    </source>
</reference>
<dbReference type="InterPro" id="IPR010819">
    <property type="entry name" value="AGE/CE"/>
</dbReference>
<accession>A0A149RNT9</accession>
<dbReference type="EMBL" id="LHZF01000162">
    <property type="protein sequence ID" value="KXV15943.1"/>
    <property type="molecule type" value="Genomic_DNA"/>
</dbReference>
<comment type="similarity">
    <text evidence="1">Belongs to the N-acylglucosamine 2-epimerase family.</text>
</comment>
<gene>
    <name evidence="3" type="ORF">AD933_07705</name>
</gene>
<dbReference type="PANTHER" id="PTHR15108">
    <property type="entry name" value="N-ACYLGLUCOSAMINE-2-EPIMERASE"/>
    <property type="match status" value="1"/>
</dbReference>
<dbReference type="InterPro" id="IPR012341">
    <property type="entry name" value="6hp_glycosidase-like_sf"/>
</dbReference>
<dbReference type="InterPro" id="IPR008928">
    <property type="entry name" value="6-hairpin_glycosidase_sf"/>
</dbReference>
<sequence>MSRTLPPNPLTDAQTDGAPLPLVAAQDRFSDWLFQKALPFWATTGCDGTPHDLALLGAQESLTLEGEPAQPPFKRVRVQARQLFAFSWAALQGWEEGVSRAHGIFRFMLRARREDGGWVRTLTREGAVKDNTADLYDLAFVVFALAWYGRLEGSGRAETLARETLVWIQKNMATPEGGFLNCLPDDGAARQQNPHMHLLEAVLALYGTTKHEPDLALAHTLYRLFRTRFFEPVTGTLGEFFTKDWQLAPGEAGQWVEPGHHFEWVWLLGEYSRLTGVDTSEPAMRLASFATRFGMVPETGRVRDGLRRDGTVLRGGSRLWVQGEALRGVLSQNKQDSRGMAVRLADNLLDHYFTGCPVGTWVDQLDAAGAPAVTKIPTSSLYHIITAYDALDQAAKLAIKAALPKR</sequence>
<dbReference type="GO" id="GO:0005975">
    <property type="term" value="P:carbohydrate metabolic process"/>
    <property type="evidence" value="ECO:0007669"/>
    <property type="project" value="InterPro"/>
</dbReference>
<dbReference type="Pfam" id="PF07221">
    <property type="entry name" value="GlcNAc_2-epim"/>
    <property type="match status" value="1"/>
</dbReference>
<evidence type="ECO:0000256" key="2">
    <source>
        <dbReference type="ARBA" id="ARBA00023235"/>
    </source>
</evidence>